<gene>
    <name evidence="1" type="ORF">EWV53_02405</name>
</gene>
<evidence type="ECO:0000313" key="1">
    <source>
        <dbReference type="EMBL" id="TRV65928.1"/>
    </source>
</evidence>
<accession>A0A552Q9N7</accession>
<proteinExistence type="predicted"/>
<dbReference type="EMBL" id="SFAC01000027">
    <property type="protein sequence ID" value="TRV65928.1"/>
    <property type="molecule type" value="Genomic_DNA"/>
</dbReference>
<evidence type="ECO:0000313" key="2">
    <source>
        <dbReference type="Proteomes" id="UP000317165"/>
    </source>
</evidence>
<dbReference type="AlphaFoldDB" id="A0A552Q9N7"/>
<reference evidence="1 2" key="1">
    <citation type="submission" date="2019-01" db="EMBL/GenBank/DDBJ databases">
        <title>Coherence of Microcystis species and biogeography revealed through population genomics.</title>
        <authorList>
            <person name="Perez-Carrascal O.M."/>
            <person name="Terrat Y."/>
            <person name="Giani A."/>
            <person name="Fortin N."/>
            <person name="Tromas N."/>
            <person name="Shapiro B.J."/>
        </authorList>
    </citation>
    <scope>NUCLEOTIDE SEQUENCE [LARGE SCALE GENOMIC DNA]</scope>
    <source>
        <strain evidence="1">Mp_MB_F_20051200_S9</strain>
    </source>
</reference>
<dbReference type="Proteomes" id="UP000317165">
    <property type="component" value="Unassembled WGS sequence"/>
</dbReference>
<protein>
    <submittedName>
        <fullName evidence="1">Uncharacterized protein</fullName>
    </submittedName>
</protein>
<organism evidence="1 2">
    <name type="scientific">Microcystis panniformis Mp_MB_F_20051200_S9</name>
    <dbReference type="NCBI Taxonomy" id="2486223"/>
    <lineage>
        <taxon>Bacteria</taxon>
        <taxon>Bacillati</taxon>
        <taxon>Cyanobacteriota</taxon>
        <taxon>Cyanophyceae</taxon>
        <taxon>Oscillatoriophycideae</taxon>
        <taxon>Chroococcales</taxon>
        <taxon>Microcystaceae</taxon>
        <taxon>Microcystis</taxon>
    </lineage>
</organism>
<sequence length="139" mass="16011">MSTEFQCDIGSGFLCPGQHNTFEFLFQGGYYYYVSIFPDVVETTAAKIRDEFHIIVYDPNGQRLADDSGNGAPLCRMLISEGKPLNLKVVILRDSQITNRSNNKVHYKVTLFSYDSRTYDKLSESLHFIPTPEVYWMYN</sequence>
<name>A0A552Q9N7_9CHRO</name>
<comment type="caution">
    <text evidence="1">The sequence shown here is derived from an EMBL/GenBank/DDBJ whole genome shotgun (WGS) entry which is preliminary data.</text>
</comment>